<dbReference type="EMBL" id="BMDO01000003">
    <property type="protein sequence ID" value="GGI50166.1"/>
    <property type="molecule type" value="Genomic_DNA"/>
</dbReference>
<evidence type="ECO:0000313" key="2">
    <source>
        <dbReference type="EMBL" id="GGI50166.1"/>
    </source>
</evidence>
<proteinExistence type="predicted"/>
<feature type="signal peptide" evidence="1">
    <location>
        <begin position="1"/>
        <end position="21"/>
    </location>
</feature>
<evidence type="ECO:0008006" key="4">
    <source>
        <dbReference type="Google" id="ProtNLM"/>
    </source>
</evidence>
<evidence type="ECO:0000256" key="1">
    <source>
        <dbReference type="SAM" id="SignalP"/>
    </source>
</evidence>
<name>A0A917N0T9_9SPHI</name>
<reference evidence="2" key="2">
    <citation type="submission" date="2020-09" db="EMBL/GenBank/DDBJ databases">
        <authorList>
            <person name="Sun Q."/>
            <person name="Sedlacek I."/>
        </authorList>
    </citation>
    <scope>NUCLEOTIDE SEQUENCE</scope>
    <source>
        <strain evidence="2">CCM 8711</strain>
    </source>
</reference>
<sequence>MGMKKIKLSLLLLFMAMASMAQQQAPVIKQGSTVGYTLRLHGQQVAFSLTFTRLSDSVILDWKVRNTTTGTYVILPQAVSKANRLSFVQPEPDTKVVLPPDQTFFFISKTALQNLLQKRSFAYDNTIYDLQNDGEATTMTVDGKTLNLLHVVARNETTQYWILNNPDLPLICRITGNPLEVDMEINSLK</sequence>
<dbReference type="Proteomes" id="UP000662074">
    <property type="component" value="Unassembled WGS sequence"/>
</dbReference>
<keyword evidence="3" id="KW-1185">Reference proteome</keyword>
<protein>
    <recommendedName>
        <fullName evidence="4">DUF4412 domain-containing protein</fullName>
    </recommendedName>
</protein>
<reference evidence="2" key="1">
    <citation type="journal article" date="2014" name="Int. J. Syst. Evol. Microbiol.">
        <title>Complete genome sequence of Corynebacterium casei LMG S-19264T (=DSM 44701T), isolated from a smear-ripened cheese.</title>
        <authorList>
            <consortium name="US DOE Joint Genome Institute (JGI-PGF)"/>
            <person name="Walter F."/>
            <person name="Albersmeier A."/>
            <person name="Kalinowski J."/>
            <person name="Ruckert C."/>
        </authorList>
    </citation>
    <scope>NUCLEOTIDE SEQUENCE</scope>
    <source>
        <strain evidence="2">CCM 8711</strain>
    </source>
</reference>
<dbReference type="AlphaFoldDB" id="A0A917N0T9"/>
<accession>A0A917N0T9</accession>
<keyword evidence="1" id="KW-0732">Signal</keyword>
<feature type="chain" id="PRO_5036742528" description="DUF4412 domain-containing protein" evidence="1">
    <location>
        <begin position="22"/>
        <end position="189"/>
    </location>
</feature>
<comment type="caution">
    <text evidence="2">The sequence shown here is derived from an EMBL/GenBank/DDBJ whole genome shotgun (WGS) entry which is preliminary data.</text>
</comment>
<organism evidence="2 3">
    <name type="scientific">Mucilaginibacter galii</name>
    <dbReference type="NCBI Taxonomy" id="2005073"/>
    <lineage>
        <taxon>Bacteria</taxon>
        <taxon>Pseudomonadati</taxon>
        <taxon>Bacteroidota</taxon>
        <taxon>Sphingobacteriia</taxon>
        <taxon>Sphingobacteriales</taxon>
        <taxon>Sphingobacteriaceae</taxon>
        <taxon>Mucilaginibacter</taxon>
    </lineage>
</organism>
<evidence type="ECO:0000313" key="3">
    <source>
        <dbReference type="Proteomes" id="UP000662074"/>
    </source>
</evidence>
<gene>
    <name evidence="2" type="ORF">GCM10011425_13780</name>
</gene>